<dbReference type="PANTHER" id="PTHR33835">
    <property type="entry name" value="YALI0C07656P"/>
    <property type="match status" value="1"/>
</dbReference>
<protein>
    <submittedName>
        <fullName evidence="3">Uncharacterized protein</fullName>
    </submittedName>
</protein>
<dbReference type="InterPro" id="IPR025638">
    <property type="entry name" value="DUF4336"/>
</dbReference>
<evidence type="ECO:0000256" key="2">
    <source>
        <dbReference type="SAM" id="SignalP"/>
    </source>
</evidence>
<proteinExistence type="predicted"/>
<evidence type="ECO:0000313" key="3">
    <source>
        <dbReference type="EMBL" id="CAD9537183.1"/>
    </source>
</evidence>
<gene>
    <name evidence="3" type="ORF">CBRE1094_LOCUS40168</name>
</gene>
<feature type="region of interest" description="Disordered" evidence="1">
    <location>
        <begin position="423"/>
        <end position="443"/>
    </location>
</feature>
<sequence>MARRSVRLVTVLALMAHSIGWRMPKIRSKPTYGAPRPPIKVGESWPLGRIAFSLLPLTGAERRKTVQASVVRGRIWTHDQLQGVINVNVPVRQTVIKLDGGGLWVHNPVAPTQECVAMMRVLEAEHGPVRHIVLGTLGLEHKAFAGPFSRAFPQATVWLQPGQWSFPLALPLPLLGFPTGSKLRTLPLGSSSDASEGSRRGASRAVADAVPWANEIGYEMLGPLKFKSVGAFGETAFLHHASGTLVLTDTILKVEEEPPPILQEDPRALLFHARDTISEEIRDSPEARRRGWRRISLFGLYFFPAAINVRLGSALSDLTRLPSTMNTLGEGAVPFNLYPWEWARDDSPAFNGLRSGRAGLLCAPILQALILNRFPEELKEWVERVSRLKFKRIIPCHFANNVRASPADFVSAFDFIHDNQNVGGSDDSQSSKELGSGAATSSTGRLSALRPRFWASTALPMDSENADFSFLLNASNVCTRVGITAAPLAGPLAGSN</sequence>
<organism evidence="3">
    <name type="scientific">Haptolina brevifila</name>
    <dbReference type="NCBI Taxonomy" id="156173"/>
    <lineage>
        <taxon>Eukaryota</taxon>
        <taxon>Haptista</taxon>
        <taxon>Haptophyta</taxon>
        <taxon>Prymnesiophyceae</taxon>
        <taxon>Prymnesiales</taxon>
        <taxon>Prymnesiaceae</taxon>
        <taxon>Haptolina</taxon>
    </lineage>
</organism>
<keyword evidence="2" id="KW-0732">Signal</keyword>
<name>A0A7S2NF07_9EUKA</name>
<dbReference type="EMBL" id="HBGU01073769">
    <property type="protein sequence ID" value="CAD9537183.1"/>
    <property type="molecule type" value="Transcribed_RNA"/>
</dbReference>
<dbReference type="Pfam" id="PF14234">
    <property type="entry name" value="DUF4336"/>
    <property type="match status" value="1"/>
</dbReference>
<dbReference type="PANTHER" id="PTHR33835:SF2">
    <property type="entry name" value="LYSINE-TRNA LIGASE"/>
    <property type="match status" value="1"/>
</dbReference>
<feature type="chain" id="PRO_5031242581" evidence="2">
    <location>
        <begin position="21"/>
        <end position="496"/>
    </location>
</feature>
<evidence type="ECO:0000256" key="1">
    <source>
        <dbReference type="SAM" id="MobiDB-lite"/>
    </source>
</evidence>
<accession>A0A7S2NF07</accession>
<feature type="signal peptide" evidence="2">
    <location>
        <begin position="1"/>
        <end position="20"/>
    </location>
</feature>
<reference evidence="3" key="1">
    <citation type="submission" date="2021-01" db="EMBL/GenBank/DDBJ databases">
        <authorList>
            <person name="Corre E."/>
            <person name="Pelletier E."/>
            <person name="Niang G."/>
            <person name="Scheremetjew M."/>
            <person name="Finn R."/>
            <person name="Kale V."/>
            <person name="Holt S."/>
            <person name="Cochrane G."/>
            <person name="Meng A."/>
            <person name="Brown T."/>
            <person name="Cohen L."/>
        </authorList>
    </citation>
    <scope>NUCLEOTIDE SEQUENCE</scope>
    <source>
        <strain evidence="3">UTEX LB 985</strain>
    </source>
</reference>
<dbReference type="AlphaFoldDB" id="A0A7S2NF07"/>